<reference evidence="2 3" key="1">
    <citation type="journal article" date="2016" name="Nat. Commun.">
        <title>Thousands of microbial genomes shed light on interconnected biogeochemical processes in an aquifer system.</title>
        <authorList>
            <person name="Anantharaman K."/>
            <person name="Brown C.T."/>
            <person name="Hug L.A."/>
            <person name="Sharon I."/>
            <person name="Castelle C.J."/>
            <person name="Probst A.J."/>
            <person name="Thomas B.C."/>
            <person name="Singh A."/>
            <person name="Wilkins M.J."/>
            <person name="Karaoz U."/>
            <person name="Brodie E.L."/>
            <person name="Williams K.H."/>
            <person name="Hubbard S.S."/>
            <person name="Banfield J.F."/>
        </authorList>
    </citation>
    <scope>NUCLEOTIDE SEQUENCE [LARGE SCALE GENOMIC DNA]</scope>
</reference>
<feature type="compositionally biased region" description="Low complexity" evidence="1">
    <location>
        <begin position="92"/>
        <end position="103"/>
    </location>
</feature>
<protein>
    <recommendedName>
        <fullName evidence="4">EfeO-type cupredoxin-like domain-containing protein</fullName>
    </recommendedName>
</protein>
<feature type="region of interest" description="Disordered" evidence="1">
    <location>
        <begin position="42"/>
        <end position="103"/>
    </location>
</feature>
<evidence type="ECO:0008006" key="4">
    <source>
        <dbReference type="Google" id="ProtNLM"/>
    </source>
</evidence>
<name>A0A1F7U4F7_9BACT</name>
<feature type="compositionally biased region" description="Acidic residues" evidence="1">
    <location>
        <begin position="42"/>
        <end position="83"/>
    </location>
</feature>
<accession>A0A1F7U4F7</accession>
<comment type="caution">
    <text evidence="2">The sequence shown here is derived from an EMBL/GenBank/DDBJ whole genome shotgun (WGS) entry which is preliminary data.</text>
</comment>
<dbReference type="EMBL" id="MGDZ01000042">
    <property type="protein sequence ID" value="OGL73135.1"/>
    <property type="molecule type" value="Genomic_DNA"/>
</dbReference>
<dbReference type="SUPFAM" id="SSF49503">
    <property type="entry name" value="Cupredoxins"/>
    <property type="match status" value="1"/>
</dbReference>
<sequence>MKRILTLVLVVAAAVVLVTAGVAFSYKRRAVAPAPAALIEETDEESLLSDLSEETDEEDLEDEDSLELEEEAGASEMELDAAEDSTGQAVDQSSQRSQSGQTTQNFTVEADDAGFYPSGTITVSGGARVSITFSVRATGVYFNGLEIKSQYFNTGAIRPGASRTVTFTAPETGFTFSSYWPNSNVKKVDGQVVVE</sequence>
<dbReference type="Gene3D" id="2.60.40.420">
    <property type="entry name" value="Cupredoxins - blue copper proteins"/>
    <property type="match status" value="1"/>
</dbReference>
<evidence type="ECO:0000256" key="1">
    <source>
        <dbReference type="SAM" id="MobiDB-lite"/>
    </source>
</evidence>
<dbReference type="Proteomes" id="UP000176303">
    <property type="component" value="Unassembled WGS sequence"/>
</dbReference>
<evidence type="ECO:0000313" key="2">
    <source>
        <dbReference type="EMBL" id="OGL73135.1"/>
    </source>
</evidence>
<proteinExistence type="predicted"/>
<evidence type="ECO:0000313" key="3">
    <source>
        <dbReference type="Proteomes" id="UP000176303"/>
    </source>
</evidence>
<dbReference type="AlphaFoldDB" id="A0A1F7U4F7"/>
<dbReference type="InterPro" id="IPR008972">
    <property type="entry name" value="Cupredoxin"/>
</dbReference>
<gene>
    <name evidence="2" type="ORF">A3D72_01785</name>
</gene>
<organism evidence="2 3">
    <name type="scientific">Candidatus Uhrbacteria bacterium RIFCSPHIGHO2_02_FULL_57_19</name>
    <dbReference type="NCBI Taxonomy" id="1802391"/>
    <lineage>
        <taxon>Bacteria</taxon>
        <taxon>Candidatus Uhriibacteriota</taxon>
    </lineage>
</organism>